<organism evidence="1 2">
    <name type="scientific">Tolypocladium ophioglossoides (strain CBS 100239)</name>
    <name type="common">Snaketongue truffleclub</name>
    <name type="synonym">Elaphocordyceps ophioglossoides</name>
    <dbReference type="NCBI Taxonomy" id="1163406"/>
    <lineage>
        <taxon>Eukaryota</taxon>
        <taxon>Fungi</taxon>
        <taxon>Dikarya</taxon>
        <taxon>Ascomycota</taxon>
        <taxon>Pezizomycotina</taxon>
        <taxon>Sordariomycetes</taxon>
        <taxon>Hypocreomycetidae</taxon>
        <taxon>Hypocreales</taxon>
        <taxon>Ophiocordycipitaceae</taxon>
        <taxon>Tolypocladium</taxon>
    </lineage>
</organism>
<proteinExistence type="predicted"/>
<evidence type="ECO:0000313" key="2">
    <source>
        <dbReference type="Proteomes" id="UP000036947"/>
    </source>
</evidence>
<reference evidence="1 2" key="1">
    <citation type="journal article" date="2015" name="BMC Genomics">
        <title>The genome of the truffle-parasite Tolypocladium ophioglossoides and the evolution of antifungal peptaibiotics.</title>
        <authorList>
            <person name="Quandt C.A."/>
            <person name="Bushley K.E."/>
            <person name="Spatafora J.W."/>
        </authorList>
    </citation>
    <scope>NUCLEOTIDE SEQUENCE [LARGE SCALE GENOMIC DNA]</scope>
    <source>
        <strain evidence="1 2">CBS 100239</strain>
    </source>
</reference>
<dbReference type="AlphaFoldDB" id="A0A0L0N3I0"/>
<protein>
    <submittedName>
        <fullName evidence="1">Uncharacterized protein</fullName>
    </submittedName>
</protein>
<dbReference type="OrthoDB" id="5412996at2759"/>
<dbReference type="Proteomes" id="UP000036947">
    <property type="component" value="Unassembled WGS sequence"/>
</dbReference>
<dbReference type="EMBL" id="LFRF01000024">
    <property type="protein sequence ID" value="KND88637.1"/>
    <property type="molecule type" value="Genomic_DNA"/>
</dbReference>
<accession>A0A0L0N3I0</accession>
<sequence length="84" mass="9846">MHDVPSWLLLASPHCWLDRDDKAGFDKWSFSSTHEVEQAEAAFSPLDWDEPPLPLSARMRESWRSGRFWFNFAMRTSLNADVVY</sequence>
<evidence type="ECO:0000313" key="1">
    <source>
        <dbReference type="EMBL" id="KND88637.1"/>
    </source>
</evidence>
<gene>
    <name evidence="1" type="ORF">TOPH_06711</name>
</gene>
<comment type="caution">
    <text evidence="1">The sequence shown here is derived from an EMBL/GenBank/DDBJ whole genome shotgun (WGS) entry which is preliminary data.</text>
</comment>
<name>A0A0L0N3I0_TOLOC</name>
<keyword evidence="2" id="KW-1185">Reference proteome</keyword>